<dbReference type="EMBL" id="AMCI01006239">
    <property type="protein sequence ID" value="EJW94684.1"/>
    <property type="molecule type" value="Genomic_DNA"/>
</dbReference>
<keyword evidence="1" id="KW-0812">Transmembrane</keyword>
<name>J9G598_9ZZZZ</name>
<comment type="caution">
    <text evidence="2">The sequence shown here is derived from an EMBL/GenBank/DDBJ whole genome shotgun (WGS) entry which is preliminary data.</text>
</comment>
<keyword evidence="1" id="KW-0472">Membrane</keyword>
<evidence type="ECO:0000313" key="2">
    <source>
        <dbReference type="EMBL" id="EJW94684.1"/>
    </source>
</evidence>
<protein>
    <submittedName>
        <fullName evidence="2">Uncharacterized protein</fullName>
    </submittedName>
</protein>
<accession>J9G598</accession>
<evidence type="ECO:0000256" key="1">
    <source>
        <dbReference type="SAM" id="Phobius"/>
    </source>
</evidence>
<reference evidence="2" key="1">
    <citation type="journal article" date="2012" name="PLoS ONE">
        <title>Gene sets for utilization of primary and secondary nutrition supplies in the distal gut of endangered iberian lynx.</title>
        <authorList>
            <person name="Alcaide M."/>
            <person name="Messina E."/>
            <person name="Richter M."/>
            <person name="Bargiela R."/>
            <person name="Peplies J."/>
            <person name="Huws S.A."/>
            <person name="Newbold C.J."/>
            <person name="Golyshin P.N."/>
            <person name="Simon M.A."/>
            <person name="Lopez G."/>
            <person name="Yakimov M.M."/>
            <person name="Ferrer M."/>
        </authorList>
    </citation>
    <scope>NUCLEOTIDE SEQUENCE</scope>
</reference>
<dbReference type="AlphaFoldDB" id="J9G598"/>
<gene>
    <name evidence="2" type="ORF">EVA_17209</name>
</gene>
<sequence>MRKSLRYLYILHELGCGVFLALLIFLLGIVEPYLFS</sequence>
<organism evidence="2">
    <name type="scientific">gut metagenome</name>
    <dbReference type="NCBI Taxonomy" id="749906"/>
    <lineage>
        <taxon>unclassified sequences</taxon>
        <taxon>metagenomes</taxon>
        <taxon>organismal metagenomes</taxon>
    </lineage>
</organism>
<feature type="transmembrane region" description="Helical" evidence="1">
    <location>
        <begin position="7"/>
        <end position="30"/>
    </location>
</feature>
<keyword evidence="1" id="KW-1133">Transmembrane helix</keyword>
<proteinExistence type="predicted"/>